<feature type="chain" id="PRO_5002886460" evidence="2">
    <location>
        <begin position="31"/>
        <end position="1348"/>
    </location>
</feature>
<dbReference type="Pfam" id="PF20148">
    <property type="entry name" value="DUF6531"/>
    <property type="match status" value="1"/>
</dbReference>
<feature type="domain" description="Teneurin-like YD-shell" evidence="4">
    <location>
        <begin position="717"/>
        <end position="809"/>
    </location>
</feature>
<dbReference type="Proteomes" id="UP000007721">
    <property type="component" value="Chromosome"/>
</dbReference>
<dbReference type="InterPro" id="IPR022385">
    <property type="entry name" value="Rhs_assc_core"/>
</dbReference>
<dbReference type="Pfam" id="PF25023">
    <property type="entry name" value="TEN_YD-shell"/>
    <property type="match status" value="2"/>
</dbReference>
<feature type="domain" description="Teneurin-like YD-shell" evidence="4">
    <location>
        <begin position="936"/>
        <end position="1192"/>
    </location>
</feature>
<dbReference type="OrthoDB" id="9757552at2"/>
<dbReference type="RefSeq" id="WP_012646124.1">
    <property type="nucleotide sequence ID" value="NC_011979.1"/>
</dbReference>
<keyword evidence="1" id="KW-0677">Repeat</keyword>
<dbReference type="PANTHER" id="PTHR32305:SF15">
    <property type="entry name" value="PROTEIN RHSA-RELATED"/>
    <property type="match status" value="1"/>
</dbReference>
<name>B9M2L6_GEODF</name>
<dbReference type="InterPro" id="IPR050708">
    <property type="entry name" value="T6SS_VgrG/RHS"/>
</dbReference>
<dbReference type="eggNOG" id="COG3209">
    <property type="taxonomic scope" value="Bacteria"/>
</dbReference>
<evidence type="ECO:0000259" key="3">
    <source>
        <dbReference type="Pfam" id="PF20148"/>
    </source>
</evidence>
<dbReference type="NCBIfam" id="TIGR01643">
    <property type="entry name" value="YD_repeat_2x"/>
    <property type="match status" value="5"/>
</dbReference>
<dbReference type="PRINTS" id="PR00394">
    <property type="entry name" value="RHSPROTEIN"/>
</dbReference>
<dbReference type="InterPro" id="IPR031325">
    <property type="entry name" value="RHS_repeat"/>
</dbReference>
<gene>
    <name evidence="5" type="ordered locus">Geob_1034</name>
</gene>
<feature type="domain" description="DUF6531" evidence="3">
    <location>
        <begin position="61"/>
        <end position="131"/>
    </location>
</feature>
<dbReference type="KEGG" id="geo:Geob_1034"/>
<proteinExistence type="predicted"/>
<feature type="signal peptide" evidence="2">
    <location>
        <begin position="1"/>
        <end position="30"/>
    </location>
</feature>
<dbReference type="Pfam" id="PF05593">
    <property type="entry name" value="RHS_repeat"/>
    <property type="match status" value="4"/>
</dbReference>
<dbReference type="InterPro" id="IPR056823">
    <property type="entry name" value="TEN-like_YD-shell"/>
</dbReference>
<accession>B9M2L6</accession>
<dbReference type="NCBIfam" id="TIGR03696">
    <property type="entry name" value="Rhs_assc_core"/>
    <property type="match status" value="1"/>
</dbReference>
<dbReference type="EMBL" id="CP001390">
    <property type="protein sequence ID" value="ACM19395.1"/>
    <property type="molecule type" value="Genomic_DNA"/>
</dbReference>
<reference evidence="5 6" key="1">
    <citation type="submission" date="2009-01" db="EMBL/GenBank/DDBJ databases">
        <title>Complete sequence of Geobacter sp. FRC-32.</title>
        <authorList>
            <consortium name="US DOE Joint Genome Institute"/>
            <person name="Lucas S."/>
            <person name="Copeland A."/>
            <person name="Lapidus A."/>
            <person name="Glavina del Rio T."/>
            <person name="Dalin E."/>
            <person name="Tice H."/>
            <person name="Bruce D."/>
            <person name="Goodwin L."/>
            <person name="Pitluck S."/>
            <person name="Saunders E."/>
            <person name="Brettin T."/>
            <person name="Detter J.C."/>
            <person name="Han C."/>
            <person name="Larimer F."/>
            <person name="Land M."/>
            <person name="Hauser L."/>
            <person name="Kyrpides N."/>
            <person name="Ovchinnikova G."/>
            <person name="Kostka J."/>
            <person name="Richardson P."/>
        </authorList>
    </citation>
    <scope>NUCLEOTIDE SEQUENCE [LARGE SCALE GENOMIC DNA]</scope>
    <source>
        <strain evidence="6">DSM 22248 / JCM 15807 / FRC-32</strain>
    </source>
</reference>
<dbReference type="HOGENOM" id="CLU_003684_1_0_7"/>
<evidence type="ECO:0000313" key="5">
    <source>
        <dbReference type="EMBL" id="ACM19395.1"/>
    </source>
</evidence>
<keyword evidence="6" id="KW-1185">Reference proteome</keyword>
<organism evidence="5 6">
    <name type="scientific">Geotalea daltonii (strain DSM 22248 / JCM 15807 / FRC-32)</name>
    <name type="common">Geobacter daltonii</name>
    <dbReference type="NCBI Taxonomy" id="316067"/>
    <lineage>
        <taxon>Bacteria</taxon>
        <taxon>Pseudomonadati</taxon>
        <taxon>Thermodesulfobacteriota</taxon>
        <taxon>Desulfuromonadia</taxon>
        <taxon>Geobacterales</taxon>
        <taxon>Geobacteraceae</taxon>
        <taxon>Geotalea</taxon>
    </lineage>
</organism>
<evidence type="ECO:0000256" key="1">
    <source>
        <dbReference type="ARBA" id="ARBA00022737"/>
    </source>
</evidence>
<dbReference type="PANTHER" id="PTHR32305">
    <property type="match status" value="1"/>
</dbReference>
<evidence type="ECO:0000259" key="4">
    <source>
        <dbReference type="Pfam" id="PF25023"/>
    </source>
</evidence>
<protein>
    <submittedName>
        <fullName evidence="5">RHS repeat protein</fullName>
    </submittedName>
</protein>
<dbReference type="InterPro" id="IPR006530">
    <property type="entry name" value="YD"/>
</dbReference>
<sequence length="1348" mass="147953">MLRWSKNFSHSFCFLLTITSLSVFPVCAHAGTDAKSADEAAIQALSAEGSDAGTNNPAYAGKPVSLNGGAETFQRTDLTLGNLLPISIKRRYNSKSGYDSPSGYGWAHNYDKRLYTYSDGSVVIRKETGWKRQFTPSGVGFITPVGETGILTINQDGSYTYTEKDGGKELYDPKGRLVKMTDPNGSYLILSYESATRFSLWGLLPWNINQTNPLKVAYDYHLSRIDEFTPSGTTTGAWVTFQYDTSTGRLTSISDSLGRNVTYGYDTIGNLASVVTPLSSAQYAYTDPTNKHLMTTVDEGDGPYANTYDKAGRVVRQTHGTGQIDIEYTVPRKTTKVTTTIKDGTGLLLNTNIRTVEFDDNGQVAKETDTLGNVTTYIRNQQTWITRKEQWENTGTIASPTLVLKAAINYTYDSIGNVLTSTQAPGTPQEKQAIYTYDPTFNHQTSESAASVVNPAISKITSHTYDSKGNRQSTTETGLLGDGTPYSYATTYENDANGRVTRIDGPRTDVQDVTTFTYDANGNMLTKTEALIGTTRYDNYDALGNPGTITDPNGNATTYTYDTAGRALFVKAPGDINPTEYTYTTGGCGSCGGSTNRIASIIQPEGNRIDYTYDTNGKLTKIADSQNNSINYSYDSEGNKLKEEIKDPSGILQKTISYQYDVINRLKQIKNPDATYTEFGYDALGNRTSSKDPKQNLTTSQYDALSRLTATIQPGNVTTGFTYDTNNNLTTVTDANSNSTTYKYDDLGRVYQTISPDTNTTTYSYDPAGNLKTKTDAKGIIIAYTYDDANRLTRTSFPTDPAITYSYDTCINGKGRVCTITDQSGTTTYEYTKKGQIAKETRTIDGIAYITQYTYDMNGNTKTIIYPSGRVITYSYSNDKPTTVSSTYAGITTTIANNISYKPFGGMTALTYGNGLARTITYDNQYRISTMITGTLQNLTYGYDANGNITAITNTLDNTKNKSYTYDSLDRLGSGTGPWGTITWTYDGVGNRQTQIDSSGTSSYSYQSGSNRLTGITGANPATFGYDTNGNTATENGKIYTYNQNQRLIQAAANETGSYSYNAQGQRTKKTVNGVTTYFIFDQQGQLLTESATNGTQAEYIYLSNQPLAKIDATGTNYVHTDHLGTPTMMTDAAATKVWEIEARPFGDSANITGTASLNLRFPGQYADSESGLNYNYFRDYNPGIGRYIQADPVGLDEGVTLFIYSGNDPILNEDPLGLWVKRCSRALGNKNKPKTSKYNPLRHDYLSVSGTFVGFQRGSNMLWSKGRVDVGKDKEEDNGKCHTTICSDDRFDKYVMAFVDYAPTYCIAANPDTIQHAAGARNCQTWADTVIKKAKENYRKNETCPKC</sequence>
<evidence type="ECO:0000313" key="6">
    <source>
        <dbReference type="Proteomes" id="UP000007721"/>
    </source>
</evidence>
<keyword evidence="2" id="KW-0732">Signal</keyword>
<evidence type="ECO:0000256" key="2">
    <source>
        <dbReference type="SAM" id="SignalP"/>
    </source>
</evidence>
<dbReference type="InterPro" id="IPR045351">
    <property type="entry name" value="DUF6531"/>
</dbReference>
<dbReference type="Gene3D" id="2.180.10.10">
    <property type="entry name" value="RHS repeat-associated core"/>
    <property type="match status" value="4"/>
</dbReference>
<dbReference type="STRING" id="316067.Geob_1034"/>